<evidence type="ECO:0000256" key="2">
    <source>
        <dbReference type="ARBA" id="ARBA00022759"/>
    </source>
</evidence>
<dbReference type="GO" id="GO:0016787">
    <property type="term" value="F:hydrolase activity"/>
    <property type="evidence" value="ECO:0007669"/>
    <property type="project" value="UniProtKB-KW"/>
</dbReference>
<dbReference type="Proteomes" id="UP000001966">
    <property type="component" value="Chromosome"/>
</dbReference>
<dbReference type="PANTHER" id="PTHR12302">
    <property type="entry name" value="EBNA2 BINDING PROTEIN P100"/>
    <property type="match status" value="1"/>
</dbReference>
<evidence type="ECO:0000256" key="1">
    <source>
        <dbReference type="ARBA" id="ARBA00022722"/>
    </source>
</evidence>
<evidence type="ECO:0000259" key="5">
    <source>
        <dbReference type="PROSITE" id="PS50830"/>
    </source>
</evidence>
<dbReference type="EMBL" id="CP000450">
    <property type="protein sequence ID" value="ABI59736.1"/>
    <property type="molecule type" value="Genomic_DNA"/>
</dbReference>
<dbReference type="eggNOG" id="COG1525">
    <property type="taxonomic scope" value="Bacteria"/>
</dbReference>
<dbReference type="PROSITE" id="PS50830">
    <property type="entry name" value="TNASE_3"/>
    <property type="match status" value="1"/>
</dbReference>
<reference evidence="6 7" key="1">
    <citation type="journal article" date="2007" name="Environ. Microbiol.">
        <title>Whole-genome analysis of the ammonia-oxidizing bacterium, Nitrosomonas eutropha C91: implications for niche adaptation.</title>
        <authorList>
            <person name="Stein L.Y."/>
            <person name="Arp D.J."/>
            <person name="Berube P.M."/>
            <person name="Chain P.S."/>
            <person name="Hauser L."/>
            <person name="Jetten M.S."/>
            <person name="Klotz M.G."/>
            <person name="Larimer F.W."/>
            <person name="Norton J.M."/>
            <person name="Op den Camp H.J.M."/>
            <person name="Shin M."/>
            <person name="Wei X."/>
        </authorList>
    </citation>
    <scope>NUCLEOTIDE SEQUENCE [LARGE SCALE GENOMIC DNA]</scope>
    <source>
        <strain evidence="7">DSM 101675 / C91 / Nm57</strain>
    </source>
</reference>
<gene>
    <name evidence="6" type="ordered locus">Neut_1491</name>
</gene>
<dbReference type="GO" id="GO:0003676">
    <property type="term" value="F:nucleic acid binding"/>
    <property type="evidence" value="ECO:0007669"/>
    <property type="project" value="InterPro"/>
</dbReference>
<dbReference type="PANTHER" id="PTHR12302:SF3">
    <property type="entry name" value="SERINE_THREONINE-PROTEIN KINASE 31"/>
    <property type="match status" value="1"/>
</dbReference>
<dbReference type="STRING" id="335283.Neut_1491"/>
<dbReference type="OrthoDB" id="9805504at2"/>
<keyword evidence="4" id="KW-0732">Signal</keyword>
<dbReference type="KEGG" id="net:Neut_1491"/>
<dbReference type="Gene3D" id="2.40.50.90">
    <property type="match status" value="1"/>
</dbReference>
<dbReference type="PROSITE" id="PS01123">
    <property type="entry name" value="TNASE_1"/>
    <property type="match status" value="1"/>
</dbReference>
<evidence type="ECO:0000256" key="4">
    <source>
        <dbReference type="SAM" id="SignalP"/>
    </source>
</evidence>
<dbReference type="InterPro" id="IPR016071">
    <property type="entry name" value="Staphylococal_nuclease_OB-fold"/>
</dbReference>
<proteinExistence type="predicted"/>
<feature type="signal peptide" evidence="4">
    <location>
        <begin position="1"/>
        <end position="20"/>
    </location>
</feature>
<dbReference type="SUPFAM" id="SSF50199">
    <property type="entry name" value="Staphylococcal nuclease"/>
    <property type="match status" value="1"/>
</dbReference>
<keyword evidence="3" id="KW-0378">Hydrolase</keyword>
<name>Q0AFZ6_NITEC</name>
<dbReference type="InterPro" id="IPR035437">
    <property type="entry name" value="SNase_OB-fold_sf"/>
</dbReference>
<sequence length="164" mass="18813" precursor="true">MNLKKILFLAIFIVALPLQAEQLTGRVVAISDGDTLTILDSSKKQIKIRMAGIDTPESKQPYGTKAKQELSDLAFGKTATIEVEATDRYKRKVGRVYVNRVNINAEMVKRGAAWVYPQYANDLLLYSLEHEARLNRRGLWKLPDNERVPPWLWRKNKFKQRKAG</sequence>
<accession>Q0AFZ6</accession>
<evidence type="ECO:0000313" key="6">
    <source>
        <dbReference type="EMBL" id="ABI59736.1"/>
    </source>
</evidence>
<evidence type="ECO:0000256" key="3">
    <source>
        <dbReference type="ARBA" id="ARBA00022801"/>
    </source>
</evidence>
<dbReference type="SMART" id="SM00318">
    <property type="entry name" value="SNc"/>
    <property type="match status" value="1"/>
</dbReference>
<dbReference type="HOGENOM" id="CLU_046484_7_0_4"/>
<evidence type="ECO:0000313" key="7">
    <source>
        <dbReference type="Proteomes" id="UP000001966"/>
    </source>
</evidence>
<dbReference type="AlphaFoldDB" id="Q0AFZ6"/>
<feature type="chain" id="PRO_5004168348" evidence="4">
    <location>
        <begin position="21"/>
        <end position="164"/>
    </location>
</feature>
<organism evidence="6 7">
    <name type="scientific">Nitrosomonas eutropha (strain DSM 101675 / C91 / Nm57)</name>
    <dbReference type="NCBI Taxonomy" id="335283"/>
    <lineage>
        <taxon>Bacteria</taxon>
        <taxon>Pseudomonadati</taxon>
        <taxon>Pseudomonadota</taxon>
        <taxon>Betaproteobacteria</taxon>
        <taxon>Nitrosomonadales</taxon>
        <taxon>Nitrosomonadaceae</taxon>
        <taxon>Nitrosomonas</taxon>
    </lineage>
</organism>
<keyword evidence="2" id="KW-0255">Endonuclease</keyword>
<feature type="domain" description="TNase-like" evidence="5">
    <location>
        <begin position="21"/>
        <end position="142"/>
    </location>
</feature>
<dbReference type="GO" id="GO:0004519">
    <property type="term" value="F:endonuclease activity"/>
    <property type="evidence" value="ECO:0007669"/>
    <property type="project" value="UniProtKB-KW"/>
</dbReference>
<protein>
    <submittedName>
        <fullName evidence="6">Nuclease (SNase domain protein)</fullName>
    </submittedName>
</protein>
<dbReference type="InterPro" id="IPR002071">
    <property type="entry name" value="Thermonucl_AS"/>
</dbReference>
<keyword evidence="1" id="KW-0540">Nuclease</keyword>
<dbReference type="Pfam" id="PF00565">
    <property type="entry name" value="SNase"/>
    <property type="match status" value="1"/>
</dbReference>